<evidence type="ECO:0000259" key="10">
    <source>
        <dbReference type="Pfam" id="PF04324"/>
    </source>
</evidence>
<evidence type="ECO:0000256" key="5">
    <source>
        <dbReference type="ARBA" id="ARBA00023004"/>
    </source>
</evidence>
<evidence type="ECO:0000256" key="4">
    <source>
        <dbReference type="ARBA" id="ARBA00022982"/>
    </source>
</evidence>
<dbReference type="GO" id="GO:0051537">
    <property type="term" value="F:2 iron, 2 sulfur cluster binding"/>
    <property type="evidence" value="ECO:0007669"/>
    <property type="project" value="UniProtKB-KW"/>
</dbReference>
<comment type="cofactor">
    <cofactor evidence="7">
        <name>[2Fe-2S] cluster</name>
        <dbReference type="ChEBI" id="CHEBI:190135"/>
    </cofactor>
</comment>
<dbReference type="AlphaFoldDB" id="A0A2S6HFA0"/>
<reference evidence="11 12" key="1">
    <citation type="submission" date="2018-02" db="EMBL/GenBank/DDBJ databases">
        <title>Subsurface microbial communities from deep shales in Ohio and West Virginia, USA.</title>
        <authorList>
            <person name="Wrighton K."/>
        </authorList>
    </citation>
    <scope>NUCLEOTIDE SEQUENCE [LARGE SCALE GENOMIC DNA]</scope>
    <source>
        <strain evidence="11 12">OWC-DMM</strain>
    </source>
</reference>
<name>A0A2S6HFA0_9GAMM</name>
<keyword evidence="1" id="KW-0813">Transport</keyword>
<keyword evidence="3" id="KW-0479">Metal-binding</keyword>
<dbReference type="Gene3D" id="1.10.10.1100">
    <property type="entry name" value="BFD-like [2Fe-2S]-binding domain"/>
    <property type="match status" value="1"/>
</dbReference>
<dbReference type="RefSeq" id="WP_006893487.1">
    <property type="nucleotide sequence ID" value="NZ_PTIZ01000004.1"/>
</dbReference>
<dbReference type="GO" id="GO:0046872">
    <property type="term" value="F:metal ion binding"/>
    <property type="evidence" value="ECO:0007669"/>
    <property type="project" value="UniProtKB-KW"/>
</dbReference>
<evidence type="ECO:0000256" key="1">
    <source>
        <dbReference type="ARBA" id="ARBA00022448"/>
    </source>
</evidence>
<evidence type="ECO:0000256" key="2">
    <source>
        <dbReference type="ARBA" id="ARBA00022714"/>
    </source>
</evidence>
<evidence type="ECO:0000313" key="11">
    <source>
        <dbReference type="EMBL" id="PPK76165.1"/>
    </source>
</evidence>
<feature type="domain" description="BFD-like [2Fe-2S]-binding" evidence="10">
    <location>
        <begin position="3"/>
        <end position="50"/>
    </location>
</feature>
<evidence type="ECO:0000256" key="9">
    <source>
        <dbReference type="ARBA" id="ARBA00046332"/>
    </source>
</evidence>
<evidence type="ECO:0000256" key="3">
    <source>
        <dbReference type="ARBA" id="ARBA00022723"/>
    </source>
</evidence>
<evidence type="ECO:0000256" key="8">
    <source>
        <dbReference type="ARBA" id="ARBA00039386"/>
    </source>
</evidence>
<dbReference type="Pfam" id="PF04324">
    <property type="entry name" value="Fer2_BFD"/>
    <property type="match status" value="1"/>
</dbReference>
<evidence type="ECO:0000256" key="6">
    <source>
        <dbReference type="ARBA" id="ARBA00023014"/>
    </source>
</evidence>
<sequence>MCICLCFDVSKSELKKAIREGHDSIEKLSEHIQVGSHCGGCIGHVEEILEKKNRSFLWPLQTM</sequence>
<dbReference type="EMBL" id="PTIZ01000004">
    <property type="protein sequence ID" value="PPK76165.1"/>
    <property type="molecule type" value="Genomic_DNA"/>
</dbReference>
<protein>
    <recommendedName>
        <fullName evidence="8">Bacterioferritin-associated ferredoxin</fullName>
    </recommendedName>
</protein>
<keyword evidence="4" id="KW-0249">Electron transport</keyword>
<evidence type="ECO:0000313" key="12">
    <source>
        <dbReference type="Proteomes" id="UP000240010"/>
    </source>
</evidence>
<comment type="similarity">
    <text evidence="9">Belongs to the Bfd family.</text>
</comment>
<comment type="caution">
    <text evidence="11">The sequence shown here is derived from an EMBL/GenBank/DDBJ whole genome shotgun (WGS) entry which is preliminary data.</text>
</comment>
<keyword evidence="5" id="KW-0408">Iron</keyword>
<evidence type="ECO:0000256" key="7">
    <source>
        <dbReference type="ARBA" id="ARBA00034078"/>
    </source>
</evidence>
<dbReference type="PANTHER" id="PTHR37424:SF1">
    <property type="entry name" value="BACTERIOFERRITIN-ASSOCIATED FERREDOXIN"/>
    <property type="match status" value="1"/>
</dbReference>
<accession>A0A2S6HFA0</accession>
<organism evidence="11 12">
    <name type="scientific">Methylobacter tundripaludum</name>
    <dbReference type="NCBI Taxonomy" id="173365"/>
    <lineage>
        <taxon>Bacteria</taxon>
        <taxon>Pseudomonadati</taxon>
        <taxon>Pseudomonadota</taxon>
        <taxon>Gammaproteobacteria</taxon>
        <taxon>Methylococcales</taxon>
        <taxon>Methylococcaceae</taxon>
        <taxon>Methylobacter</taxon>
    </lineage>
</organism>
<proteinExistence type="inferred from homology"/>
<dbReference type="Proteomes" id="UP000240010">
    <property type="component" value="Unassembled WGS sequence"/>
</dbReference>
<gene>
    <name evidence="11" type="ORF">B0F87_104257</name>
</gene>
<keyword evidence="6" id="KW-0411">Iron-sulfur</keyword>
<dbReference type="InterPro" id="IPR041854">
    <property type="entry name" value="BFD-like_2Fe2S-bd_dom_sf"/>
</dbReference>
<dbReference type="PANTHER" id="PTHR37424">
    <property type="entry name" value="BACTERIOFERRITIN-ASSOCIATED FERREDOXIN"/>
    <property type="match status" value="1"/>
</dbReference>
<dbReference type="InterPro" id="IPR052371">
    <property type="entry name" value="BFD-associated_ferredoxin"/>
</dbReference>
<keyword evidence="2" id="KW-0001">2Fe-2S</keyword>
<dbReference type="InterPro" id="IPR007419">
    <property type="entry name" value="BFD-like_2Fe2S-bd_dom"/>
</dbReference>